<dbReference type="InterPro" id="IPR004474">
    <property type="entry name" value="LytR_CpsA_psr"/>
</dbReference>
<keyword evidence="2" id="KW-1133">Transmembrane helix</keyword>
<dbReference type="InterPro" id="IPR050922">
    <property type="entry name" value="LytR/CpsA/Psr_CW_biosynth"/>
</dbReference>
<dbReference type="Gene3D" id="3.40.630.190">
    <property type="entry name" value="LCP protein"/>
    <property type="match status" value="1"/>
</dbReference>
<dbReference type="PANTHER" id="PTHR33392:SF6">
    <property type="entry name" value="POLYISOPRENYL-TEICHOIC ACID--PEPTIDOGLYCAN TEICHOIC ACID TRANSFERASE TAGU"/>
    <property type="match status" value="1"/>
</dbReference>
<keyword evidence="5" id="KW-1185">Reference proteome</keyword>
<evidence type="ECO:0000259" key="3">
    <source>
        <dbReference type="Pfam" id="PF03816"/>
    </source>
</evidence>
<organism evidence="4 5">
    <name type="scientific">Paenibacillus yanchengensis</name>
    <dbReference type="NCBI Taxonomy" id="2035833"/>
    <lineage>
        <taxon>Bacteria</taxon>
        <taxon>Bacillati</taxon>
        <taxon>Bacillota</taxon>
        <taxon>Bacilli</taxon>
        <taxon>Bacillales</taxon>
        <taxon>Paenibacillaceae</taxon>
        <taxon>Paenibacillus</taxon>
    </lineage>
</organism>
<proteinExistence type="inferred from homology"/>
<reference evidence="5" key="1">
    <citation type="journal article" date="2019" name="Int. J. Syst. Evol. Microbiol.">
        <title>The Global Catalogue of Microorganisms (GCM) 10K type strain sequencing project: providing services to taxonomists for standard genome sequencing and annotation.</title>
        <authorList>
            <consortium name="The Broad Institute Genomics Platform"/>
            <consortium name="The Broad Institute Genome Sequencing Center for Infectious Disease"/>
            <person name="Wu L."/>
            <person name="Ma J."/>
        </authorList>
    </citation>
    <scope>NUCLEOTIDE SEQUENCE [LARGE SCALE GENOMIC DNA]</scope>
    <source>
        <strain evidence="5">GH52</strain>
    </source>
</reference>
<protein>
    <submittedName>
        <fullName evidence="4">LCP family protein</fullName>
    </submittedName>
</protein>
<evidence type="ECO:0000313" key="5">
    <source>
        <dbReference type="Proteomes" id="UP001597362"/>
    </source>
</evidence>
<dbReference type="Proteomes" id="UP001597362">
    <property type="component" value="Unassembled WGS sequence"/>
</dbReference>
<keyword evidence="2" id="KW-0472">Membrane</keyword>
<evidence type="ECO:0000256" key="2">
    <source>
        <dbReference type="SAM" id="Phobius"/>
    </source>
</evidence>
<evidence type="ECO:0000313" key="4">
    <source>
        <dbReference type="EMBL" id="MFD2117426.1"/>
    </source>
</evidence>
<comment type="caution">
    <text evidence="4">The sequence shown here is derived from an EMBL/GenBank/DDBJ whole genome shotgun (WGS) entry which is preliminary data.</text>
</comment>
<name>A0ABW4YP12_9BACL</name>
<gene>
    <name evidence="4" type="ORF">ACFSJH_16980</name>
</gene>
<dbReference type="NCBIfam" id="TIGR00350">
    <property type="entry name" value="lytR_cpsA_psr"/>
    <property type="match status" value="1"/>
</dbReference>
<dbReference type="Pfam" id="PF03816">
    <property type="entry name" value="LytR_cpsA_psr"/>
    <property type="match status" value="1"/>
</dbReference>
<evidence type="ECO:0000256" key="1">
    <source>
        <dbReference type="ARBA" id="ARBA00006068"/>
    </source>
</evidence>
<accession>A0ABW4YP12</accession>
<feature type="transmembrane region" description="Helical" evidence="2">
    <location>
        <begin position="6"/>
        <end position="23"/>
    </location>
</feature>
<comment type="similarity">
    <text evidence="1">Belongs to the LytR/CpsA/Psr (LCP) family.</text>
</comment>
<sequence>MNKKKWIISISAAIIVLGAIMYVNRGALATLGFDWLVAGQIEKGLEKTYQPIEGRKPPVTTQVTSKKQDPLSVLLLGIDQRKQEVGRADTMLYAVVRPSEGNVLLISIPRDAYVDIVGYRHKDKINHSFAFGGAGMTMDTIEELFGQSVHHYASINFEGFKQVIDELGGIALPIDKDIVNKAPGHDYFFIKGGQSQYNGTDALNFVRYREDAGGDMNRTERNQQFLKSMMDRASEMNQWVKIPEMIKIMGDNFQTDMRPEKLVDLAQIMLQSKQRNIYNYTVVGEGRRLTNGGPWYFFLDDQDVDNVSKMIENWLDPNTTEADLILPENYTKDKQPDVQSFTSAANETE</sequence>
<dbReference type="PANTHER" id="PTHR33392">
    <property type="entry name" value="POLYISOPRENYL-TEICHOIC ACID--PEPTIDOGLYCAN TEICHOIC ACID TRANSFERASE TAGU"/>
    <property type="match status" value="1"/>
</dbReference>
<keyword evidence="2" id="KW-0812">Transmembrane</keyword>
<dbReference type="RefSeq" id="WP_377774589.1">
    <property type="nucleotide sequence ID" value="NZ_JBHUHO010000040.1"/>
</dbReference>
<dbReference type="EMBL" id="JBHUHO010000040">
    <property type="protein sequence ID" value="MFD2117426.1"/>
    <property type="molecule type" value="Genomic_DNA"/>
</dbReference>
<feature type="domain" description="Cell envelope-related transcriptional attenuator" evidence="3">
    <location>
        <begin position="87"/>
        <end position="233"/>
    </location>
</feature>